<protein>
    <submittedName>
        <fullName evidence="3">HugZ family protein</fullName>
    </submittedName>
</protein>
<name>A0ABW4YJ41_9BACL</name>
<dbReference type="InterPro" id="IPR011576">
    <property type="entry name" value="Pyridox_Oxase_N"/>
</dbReference>
<evidence type="ECO:0000256" key="1">
    <source>
        <dbReference type="ARBA" id="ARBA00023002"/>
    </source>
</evidence>
<evidence type="ECO:0000313" key="3">
    <source>
        <dbReference type="EMBL" id="MFD2115732.1"/>
    </source>
</evidence>
<dbReference type="InterPro" id="IPR052019">
    <property type="entry name" value="F420H2_bilvrd_red/Heme_oxyg"/>
</dbReference>
<dbReference type="RefSeq" id="WP_377771178.1">
    <property type="nucleotide sequence ID" value="NZ_JBHUHO010000024.1"/>
</dbReference>
<evidence type="ECO:0000259" key="2">
    <source>
        <dbReference type="Pfam" id="PF01243"/>
    </source>
</evidence>
<dbReference type="InterPro" id="IPR014419">
    <property type="entry name" value="HutZ"/>
</dbReference>
<dbReference type="Pfam" id="PF01243">
    <property type="entry name" value="PNPOx_N"/>
    <property type="match status" value="1"/>
</dbReference>
<proteinExistence type="predicted"/>
<evidence type="ECO:0000313" key="4">
    <source>
        <dbReference type="Proteomes" id="UP001597362"/>
    </source>
</evidence>
<dbReference type="Gene3D" id="2.30.110.10">
    <property type="entry name" value="Electron Transport, Fmn-binding Protein, Chain A"/>
    <property type="match status" value="1"/>
</dbReference>
<comment type="caution">
    <text evidence="3">The sequence shown here is derived from an EMBL/GenBank/DDBJ whole genome shotgun (WGS) entry which is preliminary data.</text>
</comment>
<keyword evidence="1" id="KW-0560">Oxidoreductase</keyword>
<organism evidence="3 4">
    <name type="scientific">Paenibacillus yanchengensis</name>
    <dbReference type="NCBI Taxonomy" id="2035833"/>
    <lineage>
        <taxon>Bacteria</taxon>
        <taxon>Bacillati</taxon>
        <taxon>Bacillota</taxon>
        <taxon>Bacilli</taxon>
        <taxon>Bacillales</taxon>
        <taxon>Paenibacillaceae</taxon>
        <taxon>Paenibacillus</taxon>
    </lineage>
</organism>
<dbReference type="InterPro" id="IPR012349">
    <property type="entry name" value="Split_barrel_FMN-bd"/>
</dbReference>
<reference evidence="4" key="1">
    <citation type="journal article" date="2019" name="Int. J. Syst. Evol. Microbiol.">
        <title>The Global Catalogue of Microorganisms (GCM) 10K type strain sequencing project: providing services to taxonomists for standard genome sequencing and annotation.</title>
        <authorList>
            <consortium name="The Broad Institute Genomics Platform"/>
            <consortium name="The Broad Institute Genome Sequencing Center for Infectious Disease"/>
            <person name="Wu L."/>
            <person name="Ma J."/>
        </authorList>
    </citation>
    <scope>NUCLEOTIDE SEQUENCE [LARGE SCALE GENOMIC DNA]</scope>
    <source>
        <strain evidence="4">GH52</strain>
    </source>
</reference>
<keyword evidence="4" id="KW-1185">Reference proteome</keyword>
<sequence length="169" mass="19363">MKKPVDIEKHRQNYNEFVQSREQVILSMIDEEGKPFTSIAPFVRKDGKFYIYISQIADHYQLMESNEYVDVFLHGDQSETTNKFAVERARWCCTAENIGNDGHEDLFALFSGAFGENIVKLLRGLDFSIFELTPLKGRYVAGFGLAFDLDVEGFHHVVIDKKKDDKGGE</sequence>
<dbReference type="EMBL" id="JBHUHO010000024">
    <property type="protein sequence ID" value="MFD2115732.1"/>
    <property type="molecule type" value="Genomic_DNA"/>
</dbReference>
<accession>A0ABW4YJ41</accession>
<dbReference type="PIRSF" id="PIRSF004633">
    <property type="entry name" value="UCP_PLP_oxd"/>
    <property type="match status" value="1"/>
</dbReference>
<dbReference type="PANTHER" id="PTHR35176">
    <property type="entry name" value="HEME OXYGENASE HI_0854-RELATED"/>
    <property type="match status" value="1"/>
</dbReference>
<gene>
    <name evidence="3" type="ORF">ACFSJH_08325</name>
</gene>
<dbReference type="Proteomes" id="UP001597362">
    <property type="component" value="Unassembled WGS sequence"/>
</dbReference>
<feature type="domain" description="Pyridoxamine 5'-phosphate oxidase N-terminal" evidence="2">
    <location>
        <begin position="12"/>
        <end position="140"/>
    </location>
</feature>
<dbReference type="PANTHER" id="PTHR35176:SF6">
    <property type="entry name" value="HEME OXYGENASE HI_0854-RELATED"/>
    <property type="match status" value="1"/>
</dbReference>
<dbReference type="SUPFAM" id="SSF50475">
    <property type="entry name" value="FMN-binding split barrel"/>
    <property type="match status" value="1"/>
</dbReference>